<keyword evidence="2" id="KW-1185">Reference proteome</keyword>
<organism evidence="1 2">
    <name type="scientific">Callosobruchus maculatus</name>
    <name type="common">Southern cowpea weevil</name>
    <name type="synonym">Pulse bruchid</name>
    <dbReference type="NCBI Taxonomy" id="64391"/>
    <lineage>
        <taxon>Eukaryota</taxon>
        <taxon>Metazoa</taxon>
        <taxon>Ecdysozoa</taxon>
        <taxon>Arthropoda</taxon>
        <taxon>Hexapoda</taxon>
        <taxon>Insecta</taxon>
        <taxon>Pterygota</taxon>
        <taxon>Neoptera</taxon>
        <taxon>Endopterygota</taxon>
        <taxon>Coleoptera</taxon>
        <taxon>Polyphaga</taxon>
        <taxon>Cucujiformia</taxon>
        <taxon>Chrysomeloidea</taxon>
        <taxon>Chrysomelidae</taxon>
        <taxon>Bruchinae</taxon>
        <taxon>Bruchini</taxon>
        <taxon>Callosobruchus</taxon>
    </lineage>
</organism>
<gene>
    <name evidence="1" type="ORF">CALMAC_LOCUS15447</name>
</gene>
<evidence type="ECO:0000313" key="2">
    <source>
        <dbReference type="Proteomes" id="UP000410492"/>
    </source>
</evidence>
<proteinExistence type="predicted"/>
<evidence type="ECO:0000313" key="1">
    <source>
        <dbReference type="EMBL" id="VEN56584.1"/>
    </source>
</evidence>
<dbReference type="Proteomes" id="UP000410492">
    <property type="component" value="Unassembled WGS sequence"/>
</dbReference>
<protein>
    <submittedName>
        <fullName evidence="1">Uncharacterized protein</fullName>
    </submittedName>
</protein>
<accession>A0A653D8V3</accession>
<reference evidence="1 2" key="1">
    <citation type="submission" date="2019-01" db="EMBL/GenBank/DDBJ databases">
        <authorList>
            <person name="Sayadi A."/>
        </authorList>
    </citation>
    <scope>NUCLEOTIDE SEQUENCE [LARGE SCALE GENOMIC DNA]</scope>
</reference>
<sequence>MSHRGGVSWRYLSVATKKPHCAGLKIPRMSQGNVGIGTEIHSSHILDQDNRNG</sequence>
<name>A0A653D8V3_CALMS</name>
<dbReference type="AlphaFoldDB" id="A0A653D8V3"/>
<dbReference type="EMBL" id="CAACVG010010779">
    <property type="protein sequence ID" value="VEN56584.1"/>
    <property type="molecule type" value="Genomic_DNA"/>
</dbReference>